<proteinExistence type="predicted"/>
<dbReference type="PANTHER" id="PTHR43830:SF3">
    <property type="entry name" value="PROTEIN PSP1"/>
    <property type="match status" value="1"/>
</dbReference>
<dbReference type="EMBL" id="JAFCMP010000023">
    <property type="protein sequence ID" value="KAG5191171.1"/>
    <property type="molecule type" value="Genomic_DNA"/>
</dbReference>
<protein>
    <submittedName>
        <fullName evidence="2">PSP1 C-terminal conserved region-domain-containing protein</fullName>
    </submittedName>
</protein>
<dbReference type="PANTHER" id="PTHR43830">
    <property type="entry name" value="PROTEIN PSP1"/>
    <property type="match status" value="1"/>
</dbReference>
<dbReference type="GO" id="GO:0005737">
    <property type="term" value="C:cytoplasm"/>
    <property type="evidence" value="ECO:0007669"/>
    <property type="project" value="TreeGrafter"/>
</dbReference>
<dbReference type="NCBIfam" id="NF041131">
    <property type="entry name" value="RicT_YaaT_fam"/>
    <property type="match status" value="1"/>
</dbReference>
<name>A0A836CPR8_9STRA</name>
<dbReference type="AlphaFoldDB" id="A0A836CPR8"/>
<feature type="non-terminal residue" evidence="2">
    <location>
        <position position="1"/>
    </location>
</feature>
<evidence type="ECO:0000313" key="3">
    <source>
        <dbReference type="Proteomes" id="UP000664859"/>
    </source>
</evidence>
<organism evidence="2 3">
    <name type="scientific">Tribonema minus</name>
    <dbReference type="NCBI Taxonomy" id="303371"/>
    <lineage>
        <taxon>Eukaryota</taxon>
        <taxon>Sar</taxon>
        <taxon>Stramenopiles</taxon>
        <taxon>Ochrophyta</taxon>
        <taxon>PX clade</taxon>
        <taxon>Xanthophyceae</taxon>
        <taxon>Tribonematales</taxon>
        <taxon>Tribonemataceae</taxon>
        <taxon>Tribonema</taxon>
    </lineage>
</organism>
<dbReference type="Proteomes" id="UP000664859">
    <property type="component" value="Unassembled WGS sequence"/>
</dbReference>
<accession>A0A836CPR8</accession>
<evidence type="ECO:0000259" key="1">
    <source>
        <dbReference type="PROSITE" id="PS51411"/>
    </source>
</evidence>
<gene>
    <name evidence="2" type="ORF">JKP88DRAFT_205040</name>
</gene>
<feature type="domain" description="PSP1 C-terminal" evidence="1">
    <location>
        <begin position="77"/>
        <end position="162"/>
    </location>
</feature>
<dbReference type="OrthoDB" id="243127at2759"/>
<sequence>MYTVQFKRGARTFLLARACERSLTIGDYVKVEADRGEDLGVIVAIAPLPDAGVAPKPPTAGHRQRGGGGALGQCERERILRGASDDEIALLKEKMSDEERVLLVCRAKALQRNLPMEVIDAEFQYDRHKLTFYFQADGRIDFRELVRDLFALYKTRIWMQQVDPGHMP</sequence>
<evidence type="ECO:0000313" key="2">
    <source>
        <dbReference type="EMBL" id="KAG5191171.1"/>
    </source>
</evidence>
<dbReference type="InterPro" id="IPR007557">
    <property type="entry name" value="PSP1_C"/>
</dbReference>
<comment type="caution">
    <text evidence="2">The sequence shown here is derived from an EMBL/GenBank/DDBJ whole genome shotgun (WGS) entry which is preliminary data.</text>
</comment>
<keyword evidence="3" id="KW-1185">Reference proteome</keyword>
<dbReference type="Pfam" id="PF04468">
    <property type="entry name" value="PSP1"/>
    <property type="match status" value="1"/>
</dbReference>
<dbReference type="PROSITE" id="PS51411">
    <property type="entry name" value="PSP1_C"/>
    <property type="match status" value="1"/>
</dbReference>
<reference evidence="2" key="1">
    <citation type="submission" date="2021-02" db="EMBL/GenBank/DDBJ databases">
        <title>First Annotated Genome of the Yellow-green Alga Tribonema minus.</title>
        <authorList>
            <person name="Mahan K.M."/>
        </authorList>
    </citation>
    <scope>NUCLEOTIDE SEQUENCE</scope>
    <source>
        <strain evidence="2">UTEX B ZZ1240</strain>
    </source>
</reference>
<dbReference type="InterPro" id="IPR047767">
    <property type="entry name" value="PSP1-like"/>
</dbReference>